<feature type="compositionally biased region" description="Basic and acidic residues" evidence="1">
    <location>
        <begin position="7"/>
        <end position="35"/>
    </location>
</feature>
<proteinExistence type="predicted"/>
<evidence type="ECO:0000313" key="3">
    <source>
        <dbReference type="Proteomes" id="UP001365542"/>
    </source>
</evidence>
<keyword evidence="3" id="KW-1185">Reference proteome</keyword>
<reference evidence="2 3" key="1">
    <citation type="submission" date="2019-10" db="EMBL/GenBank/DDBJ databases">
        <authorList>
            <person name="Palmer J.M."/>
        </authorList>
    </citation>
    <scope>NUCLEOTIDE SEQUENCE [LARGE SCALE GENOMIC DNA]</scope>
    <source>
        <strain evidence="2 3">TWF694</strain>
    </source>
</reference>
<name>A0AAV9WUL8_9PEZI</name>
<evidence type="ECO:0000313" key="2">
    <source>
        <dbReference type="EMBL" id="KAK6525446.1"/>
    </source>
</evidence>
<dbReference type="Proteomes" id="UP001365542">
    <property type="component" value="Unassembled WGS sequence"/>
</dbReference>
<organism evidence="2 3">
    <name type="scientific">Orbilia ellipsospora</name>
    <dbReference type="NCBI Taxonomy" id="2528407"/>
    <lineage>
        <taxon>Eukaryota</taxon>
        <taxon>Fungi</taxon>
        <taxon>Dikarya</taxon>
        <taxon>Ascomycota</taxon>
        <taxon>Pezizomycotina</taxon>
        <taxon>Orbiliomycetes</taxon>
        <taxon>Orbiliales</taxon>
        <taxon>Orbiliaceae</taxon>
        <taxon>Orbilia</taxon>
    </lineage>
</organism>
<protein>
    <submittedName>
        <fullName evidence="2">Uncharacterized protein</fullName>
    </submittedName>
</protein>
<gene>
    <name evidence="2" type="ORF">TWF694_005582</name>
</gene>
<comment type="caution">
    <text evidence="2">The sequence shown here is derived from an EMBL/GenBank/DDBJ whole genome shotgun (WGS) entry which is preliminary data.</text>
</comment>
<feature type="region of interest" description="Disordered" evidence="1">
    <location>
        <begin position="1"/>
        <end position="35"/>
    </location>
</feature>
<accession>A0AAV9WUL8</accession>
<dbReference type="EMBL" id="JAVHJO010000017">
    <property type="protein sequence ID" value="KAK6525446.1"/>
    <property type="molecule type" value="Genomic_DNA"/>
</dbReference>
<dbReference type="AlphaFoldDB" id="A0AAV9WUL8"/>
<sequence length="88" mass="9662">MGSVGGGERERFLHTSGRHGEGNGDQDRSSEEFRRSREVALHLDQRCRTGTGLSISAASLCGGGGFWESLLEEVDDDLLERFARSHLI</sequence>
<evidence type="ECO:0000256" key="1">
    <source>
        <dbReference type="SAM" id="MobiDB-lite"/>
    </source>
</evidence>